<keyword evidence="2 6" id="KW-0812">Transmembrane</keyword>
<feature type="transmembrane region" description="Helical" evidence="6">
    <location>
        <begin position="240"/>
        <end position="260"/>
    </location>
</feature>
<organism evidence="8 9">
    <name type="scientific">Colletotrichum sojae</name>
    <dbReference type="NCBI Taxonomy" id="2175907"/>
    <lineage>
        <taxon>Eukaryota</taxon>
        <taxon>Fungi</taxon>
        <taxon>Dikarya</taxon>
        <taxon>Ascomycota</taxon>
        <taxon>Pezizomycotina</taxon>
        <taxon>Sordariomycetes</taxon>
        <taxon>Hypocreomycetidae</taxon>
        <taxon>Glomerellales</taxon>
        <taxon>Glomerellaceae</taxon>
        <taxon>Colletotrichum</taxon>
        <taxon>Colletotrichum orchidearum species complex</taxon>
    </lineage>
</organism>
<name>A0A8H6MR99_9PEZI</name>
<dbReference type="InterPro" id="IPR001958">
    <property type="entry name" value="Tet-R_TetA/multi-R_MdtG-like"/>
</dbReference>
<evidence type="ECO:0000313" key="9">
    <source>
        <dbReference type="Proteomes" id="UP000652219"/>
    </source>
</evidence>
<evidence type="ECO:0000256" key="2">
    <source>
        <dbReference type="ARBA" id="ARBA00022692"/>
    </source>
</evidence>
<feature type="transmembrane region" description="Helical" evidence="6">
    <location>
        <begin position="122"/>
        <end position="143"/>
    </location>
</feature>
<dbReference type="InterPro" id="IPR020846">
    <property type="entry name" value="MFS_dom"/>
</dbReference>
<dbReference type="Gene3D" id="1.20.1250.20">
    <property type="entry name" value="MFS general substrate transporter like domains"/>
    <property type="match status" value="2"/>
</dbReference>
<evidence type="ECO:0000256" key="3">
    <source>
        <dbReference type="ARBA" id="ARBA00022989"/>
    </source>
</evidence>
<feature type="transmembrane region" description="Helical" evidence="6">
    <location>
        <begin position="85"/>
        <end position="110"/>
    </location>
</feature>
<evidence type="ECO:0000259" key="7">
    <source>
        <dbReference type="PROSITE" id="PS50850"/>
    </source>
</evidence>
<feature type="transmembrane region" description="Helical" evidence="6">
    <location>
        <begin position="175"/>
        <end position="197"/>
    </location>
</feature>
<dbReference type="InterPro" id="IPR036259">
    <property type="entry name" value="MFS_trans_sf"/>
</dbReference>
<dbReference type="Pfam" id="PF07690">
    <property type="entry name" value="MFS_1"/>
    <property type="match status" value="1"/>
</dbReference>
<keyword evidence="3 6" id="KW-1133">Transmembrane helix</keyword>
<evidence type="ECO:0000256" key="5">
    <source>
        <dbReference type="SAM" id="MobiDB-lite"/>
    </source>
</evidence>
<dbReference type="PROSITE" id="PS50850">
    <property type="entry name" value="MFS"/>
    <property type="match status" value="1"/>
</dbReference>
<dbReference type="PRINTS" id="PR01035">
    <property type="entry name" value="TCRTETA"/>
</dbReference>
<feature type="transmembrane region" description="Helical" evidence="6">
    <location>
        <begin position="209"/>
        <end position="228"/>
    </location>
</feature>
<feature type="transmembrane region" description="Helical" evidence="6">
    <location>
        <begin position="311"/>
        <end position="330"/>
    </location>
</feature>
<evidence type="ECO:0000256" key="4">
    <source>
        <dbReference type="ARBA" id="ARBA00023136"/>
    </source>
</evidence>
<comment type="caution">
    <text evidence="8">The sequence shown here is derived from an EMBL/GenBank/DDBJ whole genome shotgun (WGS) entry which is preliminary data.</text>
</comment>
<feature type="transmembrane region" description="Helical" evidence="6">
    <location>
        <begin position="529"/>
        <end position="549"/>
    </location>
</feature>
<dbReference type="Proteomes" id="UP000652219">
    <property type="component" value="Unassembled WGS sequence"/>
</dbReference>
<feature type="region of interest" description="Disordered" evidence="5">
    <location>
        <begin position="1"/>
        <end position="76"/>
    </location>
</feature>
<evidence type="ECO:0000256" key="1">
    <source>
        <dbReference type="ARBA" id="ARBA00004141"/>
    </source>
</evidence>
<reference evidence="8 9" key="1">
    <citation type="journal article" date="2020" name="Phytopathology">
        <title>Genome Sequence Resources of Colletotrichum truncatum, C. plurivorum, C. musicola, and C. sojae: Four Species Pathogenic to Soybean (Glycine max).</title>
        <authorList>
            <person name="Rogerio F."/>
            <person name="Boufleur T.R."/>
            <person name="Ciampi-Guillardi M."/>
            <person name="Sukno S.A."/>
            <person name="Thon M.R."/>
            <person name="Massola Junior N.S."/>
            <person name="Baroncelli R."/>
        </authorList>
    </citation>
    <scope>NUCLEOTIDE SEQUENCE [LARGE SCALE GENOMIC DNA]</scope>
    <source>
        <strain evidence="8 9">LFN0009</strain>
    </source>
</reference>
<dbReference type="PANTHER" id="PTHR42718:SF10">
    <property type="entry name" value="TRANSPORTER, PUTATIVE (AFU_ORTHOLOGUE AFUA_8G06760)-RELATED"/>
    <property type="match status" value="1"/>
</dbReference>
<proteinExistence type="predicted"/>
<sequence length="560" mass="59657">MQGLKEAMPQAFLVQEAPSQRTPSIELNPLNPPKSKGSQHRKSSSQGSTSPGDERRSEPSAAVAAGENPTDSPARNVSKAKGVTVIITLAGVNFLNTMGSGILIAALPRIASDVGLSEGLSLWPAAVYSLAAGCLLLIFGAVADVVGAKPMWLTGSFLYAIFTVAVGLARTGVQLILFRTVLGISISMCLPTAMSFITSTFPKGNWRNVAFSMNGIGFPLGYALGLVMGGIFADTIGWRWGYYIMALINVCLSTAAIWSLPSLHRPSEKRWTRRLTEDIDWIGAVIVSVALGLLLYVLAMTTASYTKLADAPNIALLVVAVVLLVSFPVWMNYQVKKGRPALIPNRLWRNASFTSICVSMFLSWAALNSIQYFIMLYFQEVQNVSALQSSVRFLPHIIVGTAVNVACAWLVSRVTAQSLGSVSALVTIVAPLIMATVDIDGYYWYAPFWALALSPVSADGKFSTLFTVSNLIISDAFPADLQSLAGGVFAEGGQIGNAVGLAVTAAIASSVKAQSTADEREARMAGYRASFWAIFGTTVAVVVITFWGLRKGGTVGKKDD</sequence>
<dbReference type="GO" id="GO:0016020">
    <property type="term" value="C:membrane"/>
    <property type="evidence" value="ECO:0007669"/>
    <property type="project" value="UniProtKB-SubCell"/>
</dbReference>
<evidence type="ECO:0000313" key="8">
    <source>
        <dbReference type="EMBL" id="KAF6805383.1"/>
    </source>
</evidence>
<evidence type="ECO:0000256" key="6">
    <source>
        <dbReference type="SAM" id="Phobius"/>
    </source>
</evidence>
<accession>A0A8H6MR99</accession>
<feature type="transmembrane region" description="Helical" evidence="6">
    <location>
        <begin position="281"/>
        <end position="299"/>
    </location>
</feature>
<keyword evidence="9" id="KW-1185">Reference proteome</keyword>
<dbReference type="SUPFAM" id="SSF103473">
    <property type="entry name" value="MFS general substrate transporter"/>
    <property type="match status" value="1"/>
</dbReference>
<comment type="subcellular location">
    <subcellularLocation>
        <location evidence="1">Membrane</location>
        <topology evidence="1">Multi-pass membrane protein</topology>
    </subcellularLocation>
</comment>
<protein>
    <submittedName>
        <fullName evidence="8">Integral membrane protein</fullName>
    </submittedName>
</protein>
<feature type="transmembrane region" description="Helical" evidence="6">
    <location>
        <begin position="393"/>
        <end position="412"/>
    </location>
</feature>
<feature type="transmembrane region" description="Helical" evidence="6">
    <location>
        <begin position="351"/>
        <end position="373"/>
    </location>
</feature>
<dbReference type="EMBL" id="WIGN01000183">
    <property type="protein sequence ID" value="KAF6805383.1"/>
    <property type="molecule type" value="Genomic_DNA"/>
</dbReference>
<dbReference type="PANTHER" id="PTHR42718">
    <property type="entry name" value="MAJOR FACILITATOR SUPERFAMILY MULTIDRUG TRANSPORTER MFSC"/>
    <property type="match status" value="1"/>
</dbReference>
<keyword evidence="4 6" id="KW-0472">Membrane</keyword>
<dbReference type="InterPro" id="IPR011701">
    <property type="entry name" value="MFS"/>
</dbReference>
<dbReference type="AlphaFoldDB" id="A0A8H6MR99"/>
<feature type="domain" description="Major facilitator superfamily (MFS) profile" evidence="7">
    <location>
        <begin position="85"/>
        <end position="553"/>
    </location>
</feature>
<gene>
    <name evidence="8" type="ORF">CSOJ01_09529</name>
</gene>
<feature type="transmembrane region" description="Helical" evidence="6">
    <location>
        <begin position="150"/>
        <end position="169"/>
    </location>
</feature>
<dbReference type="GO" id="GO:0022857">
    <property type="term" value="F:transmembrane transporter activity"/>
    <property type="evidence" value="ECO:0007669"/>
    <property type="project" value="InterPro"/>
</dbReference>
<feature type="transmembrane region" description="Helical" evidence="6">
    <location>
        <begin position="424"/>
        <end position="445"/>
    </location>
</feature>